<accession>A0A085GM83</accession>
<keyword evidence="3" id="KW-1185">Reference proteome</keyword>
<proteinExistence type="predicted"/>
<dbReference type="PROSITE" id="PS51257">
    <property type="entry name" value="PROKAR_LIPOPROTEIN"/>
    <property type="match status" value="1"/>
</dbReference>
<protein>
    <recommendedName>
        <fullName evidence="4">Lipoprotein</fullName>
    </recommendedName>
</protein>
<comment type="caution">
    <text evidence="2">The sequence shown here is derived from an EMBL/GenBank/DDBJ whole genome shotgun (WGS) entry which is preliminary data.</text>
</comment>
<dbReference type="EMBL" id="JMPI01000004">
    <property type="protein sequence ID" value="KFC84828.1"/>
    <property type="molecule type" value="Genomic_DNA"/>
</dbReference>
<organism evidence="2 3">
    <name type="scientific">Buttiauxella agrestis ATCC 33320</name>
    <dbReference type="NCBI Taxonomy" id="1006004"/>
    <lineage>
        <taxon>Bacteria</taxon>
        <taxon>Pseudomonadati</taxon>
        <taxon>Pseudomonadota</taxon>
        <taxon>Gammaproteobacteria</taxon>
        <taxon>Enterobacterales</taxon>
        <taxon>Enterobacteriaceae</taxon>
        <taxon>Buttiauxella</taxon>
    </lineage>
</organism>
<dbReference type="OrthoDB" id="9815328at2"/>
<dbReference type="Proteomes" id="UP000028653">
    <property type="component" value="Unassembled WGS sequence"/>
</dbReference>
<evidence type="ECO:0000313" key="2">
    <source>
        <dbReference type="EMBL" id="KFC84828.1"/>
    </source>
</evidence>
<keyword evidence="1" id="KW-0732">Signal</keyword>
<evidence type="ECO:0008006" key="4">
    <source>
        <dbReference type="Google" id="ProtNLM"/>
    </source>
</evidence>
<dbReference type="RefSeq" id="WP_034492361.1">
    <property type="nucleotide sequence ID" value="NZ_JMPI01000004.1"/>
</dbReference>
<dbReference type="AlphaFoldDB" id="A0A085GM83"/>
<evidence type="ECO:0000256" key="1">
    <source>
        <dbReference type="SAM" id="SignalP"/>
    </source>
</evidence>
<name>A0A085GM83_9ENTR</name>
<dbReference type="eggNOG" id="ENOG5032WXP">
    <property type="taxonomic scope" value="Bacteria"/>
</dbReference>
<evidence type="ECO:0000313" key="3">
    <source>
        <dbReference type="Proteomes" id="UP000028653"/>
    </source>
</evidence>
<sequence>MMRLKQILASVLCVAALAGCAALERTEPVRTPQTIITQHVTAEQVKNAIINAGQGRDWIMSVAGPGVINATQNIRKHSVTVRINYSERNYSINYVSSVNLLASDGEIHRSYNHWVNNLDKDIQKKLAVMAATPAK</sequence>
<feature type="chain" id="PRO_5001791329" description="Lipoprotein" evidence="1">
    <location>
        <begin position="22"/>
        <end position="135"/>
    </location>
</feature>
<feature type="signal peptide" evidence="1">
    <location>
        <begin position="1"/>
        <end position="21"/>
    </location>
</feature>
<gene>
    <name evidence="2" type="ORF">GBAG_0120</name>
</gene>
<dbReference type="STRING" id="1006004.GBAG_0120"/>
<reference evidence="2 3" key="1">
    <citation type="submission" date="2014-05" db="EMBL/GenBank/DDBJ databases">
        <title>ATOL: Assembling a taxonomically balanced genome-scale reconstruction of the evolutionary history of the Enterobacteriaceae.</title>
        <authorList>
            <person name="Plunkett G.III."/>
            <person name="Neeno-Eckwall E.C."/>
            <person name="Glasner J.D."/>
            <person name="Perna N.T."/>
        </authorList>
    </citation>
    <scope>NUCLEOTIDE SEQUENCE [LARGE SCALE GENOMIC DNA]</scope>
    <source>
        <strain evidence="2 3">ATCC 33320</strain>
    </source>
</reference>